<evidence type="ECO:0000313" key="2">
    <source>
        <dbReference type="Proteomes" id="UP000242525"/>
    </source>
</evidence>
<reference evidence="1" key="1">
    <citation type="submission" date="2014-03" db="EMBL/GenBank/DDBJ databases">
        <authorList>
            <person name="Casaregola S."/>
        </authorList>
    </citation>
    <scope>NUCLEOTIDE SEQUENCE [LARGE SCALE GENOMIC DNA]</scope>
    <source>
        <strain evidence="1">CLIB 918</strain>
    </source>
</reference>
<evidence type="ECO:0000313" key="1">
    <source>
        <dbReference type="EMBL" id="CDO54212.1"/>
    </source>
</evidence>
<dbReference type="SUPFAM" id="SSF52047">
    <property type="entry name" value="RNI-like"/>
    <property type="match status" value="1"/>
</dbReference>
<name>A0A0J9XAK7_GEOCN</name>
<sequence length="619" mass="71040">MNDRASTNPSGILLTQLPNDILLVILDHVLFYPPPVFMWSHNIGSLDVSKVLETMSLDHPVLMVSRHLQALGMRLMLTKSDVVLYTNHHFSNNWIISNTECFIFNKNHVERLLEPQYIPRCLVLVPYLADPKWTVFIKSLTLHRSADMVLQWNRHGFYNKQKKLLVLSNLTQLAVDTKIFHQLYVKLKQRFSMFRNVRYFFTTVTGGYKFDKGQSMVPPFAKSIKACTTKTATSQAILHELYACGLSLAKTVSSVGHHVSCKLIDFESNPLGVYSFLWGFKLENILSFIDEFFTVETITINACALKDIFKGMTGVKHVKFMKNPTDPHATPVDYSSIKVIIEAFDKLKLLCIESDSSDFPAIAIPKGIENLQLNSSVMLQKDACLDVETYANVVDLRLNLVTTIDQNLGFLKAPSLKTLRLGGNLRANAKAIGRFISLNPTISTLAIYLEVFTDPELKSIFSAMTNIRCLDLTWTDIYQWKQKESYDFPHRLCNILPYISSVEILMLNGPQANSRMTFGQFKRLLFETNYASTRNLTDVQIYGPWRVNDRNTRWCALCNLFSLFFYGLSATEQCNAWDKQFEHVCTMHSLQYEESQQIVGRYHILHIHVDKMRETWQIQ</sequence>
<protein>
    <recommendedName>
        <fullName evidence="3">F-box domain-containing protein</fullName>
    </recommendedName>
</protein>
<keyword evidence="2" id="KW-1185">Reference proteome</keyword>
<evidence type="ECO:0008006" key="3">
    <source>
        <dbReference type="Google" id="ProtNLM"/>
    </source>
</evidence>
<gene>
    <name evidence="1" type="ORF">BN980_GECA07s00912g</name>
</gene>
<dbReference type="EMBL" id="CCBN010000007">
    <property type="protein sequence ID" value="CDO54212.1"/>
    <property type="molecule type" value="Genomic_DNA"/>
</dbReference>
<organism evidence="1 2">
    <name type="scientific">Geotrichum candidum</name>
    <name type="common">Oospora lactis</name>
    <name type="synonym">Dipodascus geotrichum</name>
    <dbReference type="NCBI Taxonomy" id="1173061"/>
    <lineage>
        <taxon>Eukaryota</taxon>
        <taxon>Fungi</taxon>
        <taxon>Dikarya</taxon>
        <taxon>Ascomycota</taxon>
        <taxon>Saccharomycotina</taxon>
        <taxon>Dipodascomycetes</taxon>
        <taxon>Dipodascales</taxon>
        <taxon>Dipodascaceae</taxon>
        <taxon>Geotrichum</taxon>
    </lineage>
</organism>
<dbReference type="InterPro" id="IPR032675">
    <property type="entry name" value="LRR_dom_sf"/>
</dbReference>
<accession>A0A0J9XAK7</accession>
<dbReference type="Gene3D" id="3.80.10.10">
    <property type="entry name" value="Ribonuclease Inhibitor"/>
    <property type="match status" value="1"/>
</dbReference>
<comment type="caution">
    <text evidence="1">The sequence shown here is derived from an EMBL/GenBank/DDBJ whole genome shotgun (WGS) entry which is preliminary data.</text>
</comment>
<dbReference type="AlphaFoldDB" id="A0A0J9XAK7"/>
<proteinExistence type="predicted"/>
<dbReference type="Proteomes" id="UP000242525">
    <property type="component" value="Unassembled WGS sequence"/>
</dbReference>